<dbReference type="InterPro" id="IPR036249">
    <property type="entry name" value="Thioredoxin-like_sf"/>
</dbReference>
<evidence type="ECO:0000313" key="1">
    <source>
        <dbReference type="EMBL" id="XIA16965.1"/>
    </source>
</evidence>
<dbReference type="AlphaFoldDB" id="A0AB74URP5"/>
<sequence>MTSAAAPEWRTSAWLNTPEPLTLGHFRGRVVLLHAFQMLCPGCVAHGIPQAQRVAKLFEGAPLAVVGLHTVFEHHAAMGPESLRAFLYEYRIAFPVGIDAPGPAGDPIPCTMRAYAMQGTPTTILIDAQGRLRRQVFGQHDDLLLGAEIGTLLAELEQSRPQMADAALAAEACSEDRCGITAGARQPPS</sequence>
<dbReference type="GO" id="GO:0140824">
    <property type="term" value="F:thioredoxin-dependent peroxiredoxin activity"/>
    <property type="evidence" value="ECO:0007669"/>
    <property type="project" value="UniProtKB-EC"/>
</dbReference>
<dbReference type="PANTHER" id="PTHR42852">
    <property type="entry name" value="THIOL:DISULFIDE INTERCHANGE PROTEIN DSBE"/>
    <property type="match status" value="1"/>
</dbReference>
<protein>
    <submittedName>
        <fullName evidence="1">Peroxiredoxin family protein</fullName>
        <ecNumber evidence="1">1.11.1.24</ecNumber>
    </submittedName>
</protein>
<gene>
    <name evidence="1" type="ORF">ACFYG5_10285</name>
</gene>
<dbReference type="PANTHER" id="PTHR42852:SF13">
    <property type="entry name" value="PROTEIN DIPZ"/>
    <property type="match status" value="1"/>
</dbReference>
<name>A0AB74URP5_9GAMM</name>
<dbReference type="Gene3D" id="3.40.30.10">
    <property type="entry name" value="Glutaredoxin"/>
    <property type="match status" value="1"/>
</dbReference>
<keyword evidence="1" id="KW-0575">Peroxidase</keyword>
<accession>A0AB74URP5</accession>
<dbReference type="EC" id="1.11.1.24" evidence="1"/>
<dbReference type="SUPFAM" id="SSF52833">
    <property type="entry name" value="Thioredoxin-like"/>
    <property type="match status" value="1"/>
</dbReference>
<keyword evidence="1" id="KW-0560">Oxidoreductase</keyword>
<dbReference type="EMBL" id="CP170721">
    <property type="protein sequence ID" value="XIA16965.1"/>
    <property type="molecule type" value="Genomic_DNA"/>
</dbReference>
<proteinExistence type="predicted"/>
<reference evidence="1" key="1">
    <citation type="submission" date="2024-10" db="EMBL/GenBank/DDBJ databases">
        <authorList>
            <person name="Lesea H.P."/>
            <person name="Kuehl J.V."/>
            <person name="Chandonia J.-M."/>
        </authorList>
    </citation>
    <scope>NUCLEOTIDE SEQUENCE</scope>
    <source>
        <strain evidence="1">FW102-FHT14D07</strain>
    </source>
</reference>
<organism evidence="1">
    <name type="scientific">Rhodanobacter sp. FW102-FHT14D07</name>
    <dbReference type="NCBI Taxonomy" id="3351462"/>
    <lineage>
        <taxon>Bacteria</taxon>
        <taxon>Pseudomonadati</taxon>
        <taxon>Pseudomonadota</taxon>
        <taxon>Gammaproteobacteria</taxon>
        <taxon>Lysobacterales</taxon>
        <taxon>Rhodanobacteraceae</taxon>
        <taxon>Rhodanobacter</taxon>
    </lineage>
</organism>
<dbReference type="RefSeq" id="WP_395117408.1">
    <property type="nucleotide sequence ID" value="NZ_CP170721.1"/>
</dbReference>
<dbReference type="InterPro" id="IPR050553">
    <property type="entry name" value="Thioredoxin_ResA/DsbE_sf"/>
</dbReference>